<evidence type="ECO:0000313" key="1">
    <source>
        <dbReference type="EMBL" id="GGY15241.1"/>
    </source>
</evidence>
<keyword evidence="2" id="KW-1185">Reference proteome</keyword>
<gene>
    <name evidence="1" type="ORF">GCM10010326_03580</name>
</gene>
<dbReference type="EMBL" id="BMUU01000001">
    <property type="protein sequence ID" value="GGY15241.1"/>
    <property type="molecule type" value="Genomic_DNA"/>
</dbReference>
<evidence type="ECO:0000313" key="2">
    <source>
        <dbReference type="Proteomes" id="UP000600946"/>
    </source>
</evidence>
<proteinExistence type="predicted"/>
<reference evidence="2" key="1">
    <citation type="journal article" date="2019" name="Int. J. Syst. Evol. Microbiol.">
        <title>The Global Catalogue of Microorganisms (GCM) 10K type strain sequencing project: providing services to taxonomists for standard genome sequencing and annotation.</title>
        <authorList>
            <consortium name="The Broad Institute Genomics Platform"/>
            <consortium name="The Broad Institute Genome Sequencing Center for Infectious Disease"/>
            <person name="Wu L."/>
            <person name="Ma J."/>
        </authorList>
    </citation>
    <scope>NUCLEOTIDE SEQUENCE [LARGE SCALE GENOMIC DNA]</scope>
    <source>
        <strain evidence="2">JCM 4594</strain>
    </source>
</reference>
<organism evidence="1 2">
    <name type="scientific">Streptomyces xanthochromogenes</name>
    <dbReference type="NCBI Taxonomy" id="67384"/>
    <lineage>
        <taxon>Bacteria</taxon>
        <taxon>Bacillati</taxon>
        <taxon>Actinomycetota</taxon>
        <taxon>Actinomycetes</taxon>
        <taxon>Kitasatosporales</taxon>
        <taxon>Streptomycetaceae</taxon>
        <taxon>Streptomyces</taxon>
    </lineage>
</organism>
<dbReference type="GeneID" id="96288393"/>
<name>A0ABQ2ZHP1_9ACTN</name>
<protein>
    <submittedName>
        <fullName evidence="1">Uncharacterized protein</fullName>
    </submittedName>
</protein>
<comment type="caution">
    <text evidence="1">The sequence shown here is derived from an EMBL/GenBank/DDBJ whole genome shotgun (WGS) entry which is preliminary data.</text>
</comment>
<dbReference type="RefSeq" id="WP_161249352.1">
    <property type="nucleotide sequence ID" value="NZ_BMUU01000001.1"/>
</dbReference>
<dbReference type="Proteomes" id="UP000600946">
    <property type="component" value="Unassembled WGS sequence"/>
</dbReference>
<accession>A0ABQ2ZHP1</accession>
<sequence>MLSDQDCLVCAGLRREAQANRADVGDLLLRVQIHELEAHQDQFAAHLAAADRRPRVDWGTVTP</sequence>